<dbReference type="InterPro" id="IPR018820">
    <property type="entry name" value="BRE4-related_DUF2421"/>
</dbReference>
<evidence type="ECO:0000313" key="4">
    <source>
        <dbReference type="Proteomes" id="UP000242770"/>
    </source>
</evidence>
<evidence type="ECO:0000256" key="1">
    <source>
        <dbReference type="SAM" id="Phobius"/>
    </source>
</evidence>
<gene>
    <name evidence="3" type="primary">SSCI08600.1</name>
</gene>
<feature type="transmembrane region" description="Helical" evidence="1">
    <location>
        <begin position="44"/>
        <end position="68"/>
    </location>
</feature>
<dbReference type="Proteomes" id="UP000242770">
    <property type="component" value="Unassembled WGS sequence"/>
</dbReference>
<dbReference type="AlphaFoldDB" id="A0A0F7S6B9"/>
<protein>
    <recommendedName>
        <fullName evidence="2">DUF2421 domain-containing protein</fullName>
    </recommendedName>
</protein>
<keyword evidence="4" id="KW-1185">Reference proteome</keyword>
<feature type="domain" description="DUF2421" evidence="2">
    <location>
        <begin position="128"/>
        <end position="264"/>
    </location>
</feature>
<feature type="domain" description="DUF2421" evidence="2">
    <location>
        <begin position="289"/>
        <end position="415"/>
    </location>
</feature>
<sequence length="441" mass="49102">MCIATFAIWITAVIPHSAYFVYQHRGIWALIMAQTAAALSGGELIFTFAMRIIGTVVGLLYGAVMWYISTGNGRGNAYGLAATAAVGYIPLIFLRVWAPQDVTAPQHHDGRLGRAHRMFVALIVMVFPRPVSSRLLLRKNMAKVTRQLNDLFVDVMEAWIARNRIHAQEVERSGFANKAVADGDKTVSSGDAIDKLWQEREPVIRARFMAIATQVSSYPMQIGLASMDFHIRGRWPAERYVEIAAIHATLVEPLGAILSSVRAFDQLATSSDGDVIQRTATMKADRSQNDWQVLLSLSTSLLDPQHLAEICTMFDLLSKALKNGERLNHASFSLLENHFKYAARNRSLERFLRRRAAAEKGEGEQGATEGEDVLSWSVLLDPMYLRYTTATMASITLVAQLDKFKAVVQDLVGESSLRGFDMLKEQYDERTYRAAAAINDL</sequence>
<dbReference type="PANTHER" id="PTHR37994:SF3">
    <property type="entry name" value="ER TRANSPORTER 6TM N-TERMINAL DOMAIN-CONTAINING PROTEIN"/>
    <property type="match status" value="1"/>
</dbReference>
<dbReference type="STRING" id="49012.A0A0F7S6B9"/>
<evidence type="ECO:0000259" key="2">
    <source>
        <dbReference type="Pfam" id="PF10334"/>
    </source>
</evidence>
<accession>A0A0F7S6B9</accession>
<feature type="transmembrane region" description="Helical" evidence="1">
    <location>
        <begin position="80"/>
        <end position="98"/>
    </location>
</feature>
<keyword evidence="1" id="KW-0812">Transmembrane</keyword>
<name>A0A0F7S6B9_9BASI</name>
<evidence type="ECO:0000313" key="3">
    <source>
        <dbReference type="EMBL" id="CDW95722.1"/>
    </source>
</evidence>
<proteinExistence type="predicted"/>
<feature type="transmembrane region" description="Helical" evidence="1">
    <location>
        <begin position="118"/>
        <end position="137"/>
    </location>
</feature>
<keyword evidence="1" id="KW-0472">Membrane</keyword>
<reference evidence="4" key="1">
    <citation type="submission" date="2014-06" db="EMBL/GenBank/DDBJ databases">
        <authorList>
            <person name="Berkman P.J."/>
        </authorList>
    </citation>
    <scope>NUCLEOTIDE SEQUENCE [LARGE SCALE GENOMIC DNA]</scope>
</reference>
<dbReference type="Pfam" id="PF10334">
    <property type="entry name" value="BRE4"/>
    <property type="match status" value="2"/>
</dbReference>
<keyword evidence="1" id="KW-1133">Transmembrane helix</keyword>
<dbReference type="PANTHER" id="PTHR37994">
    <property type="entry name" value="ARAE_2_N DOMAIN-CONTAINING PROTEIN-RELATED"/>
    <property type="match status" value="1"/>
</dbReference>
<dbReference type="EMBL" id="CCFA01000438">
    <property type="protein sequence ID" value="CDW95722.1"/>
    <property type="molecule type" value="Genomic_DNA"/>
</dbReference>
<organism evidence="3 4">
    <name type="scientific">Sporisorium scitamineum</name>
    <dbReference type="NCBI Taxonomy" id="49012"/>
    <lineage>
        <taxon>Eukaryota</taxon>
        <taxon>Fungi</taxon>
        <taxon>Dikarya</taxon>
        <taxon>Basidiomycota</taxon>
        <taxon>Ustilaginomycotina</taxon>
        <taxon>Ustilaginomycetes</taxon>
        <taxon>Ustilaginales</taxon>
        <taxon>Ustilaginaceae</taxon>
        <taxon>Sporisorium</taxon>
    </lineage>
</organism>